<dbReference type="SUPFAM" id="SSF54001">
    <property type="entry name" value="Cysteine proteinases"/>
    <property type="match status" value="1"/>
</dbReference>
<keyword evidence="4" id="KW-0788">Thiol protease</keyword>
<comment type="similarity">
    <text evidence="1">Belongs to the peptidase C48 family.</text>
</comment>
<sequence length="1361" mass="145835">MSSQLSTRYHRVAEGASPNSSSVSFAATADSAVEPRRASQSTSGDALQLIAPSVSSSTSSVMADTEAHDPAAQADLMPSKPNPFGGPMRSPTIQPPPNMVPSEHLRHGHYHQIYRSSASMAAPAQTSAGMLQGPAEASSASTQTSSVATTHSSTPPPHALVMDSLVRRYRAEEDRLNQWRQGGRRACSSAALLLGDVQSRRPLRGTVEGEELAHVGLCRTNGRVPSGHSGKGAESAPRGVLTSVLQHTALVRAVQGWWRSRRELKRMIRKANKGLYPATLSASTSAVASVGTQHPSSSTAEAVQSAAAAPPVAQPASSLSWIDTAGRNILGRFTHSLSLSSERAQSVRLELLRPADAAQPHGAHRDYQDDTIDDSTVEGQQAPEAELAETTAEAMPAEVATPLLRSSRMGSDGLLAHLRESAREQTGVGGEGRTLYRHQADDGRRIDGEQDLGTSATSSTRSSRDIRVGGRVINVTQNTEAAGDLNYRQEAGHMSRYQRNSSFMSSWMGGVRMPHFGGAAAVSSDAPEDSPRSASRFLARSRVRFARWLRGRRRLEAAKRSLRDVSARPKSTAVAVADAEHLDASPCAPYSACASPPFSTATEPYECAAGASPSPWEYVLPPMWADGSGSDNMVRNGEATEGATGAGKGSTRAHILEQVRAAIAAGTAAWSAVQGGLVEQETTSEVQPQGGESPVLSLAARRTREHAVDLARLTESLTTLTQFEVGDPVWSRSGICAYRTNSAEDVKRASRMTVDRQPNLAAVPSPVSVDNVTSSTLPVWSSSCVHTLSIISAGQHRRPYHGNARDTHAAEPRTHAGKPCAHAVRDVATVDAFRSLLTDTTHTPQDVAVRAVYEAIMSEVCVPLVHRDVKHAIDVGHGAADRALTQWIERQLMWELTQPQATKAQATALDHVSAAPSAAMPQPLICTGVMRHIHSGVPVSIEHLRLDDADRQVLESVYARGASNAVAVKFDSGGYEISYRQLASLGPRSWLNDQVINNYLELLCLEAEGPATASLPAAQCRHRIASLGTHFYTKVESELRQSVGGFNSPSPCLPQLGSRSAVFRWLRQRRHLLEPYNPSDPRSVRAVLVPVNIEAQHWALAVFHCADSRWILYDSMSRSARARQRGALILAHLSHAWRECKRHFGLVGTEGTPAAVANAAAQDSPSCAAPQPSAWVSACVVAAPYVPYSDTLSMKGSSTAAPPLDSLKPYDSLEQLHRAAKRLRHQEELFMEQTAHKALQGDSDARGAGSGVDVARTRITAPTPLPSPLSLTAATTLPAEQLSDTEVEWLTGGFDHIPQQANGNDCGVFVCQAAWCVAQGVAVSFTQSDVTRLREVILLELFSKRLLRRYPTSHTSSSSGV</sequence>
<evidence type="ECO:0000313" key="7">
    <source>
        <dbReference type="EMBL" id="GET89570.1"/>
    </source>
</evidence>
<keyword evidence="8" id="KW-1185">Reference proteome</keyword>
<gene>
    <name evidence="7" type="ORF">LtaPh_2622100</name>
</gene>
<dbReference type="GO" id="GO:0016926">
    <property type="term" value="P:protein desumoylation"/>
    <property type="evidence" value="ECO:0007669"/>
    <property type="project" value="TreeGrafter"/>
</dbReference>
<keyword evidence="3" id="KW-0378">Hydrolase</keyword>
<evidence type="ECO:0000256" key="1">
    <source>
        <dbReference type="ARBA" id="ARBA00005234"/>
    </source>
</evidence>
<dbReference type="Gene3D" id="3.40.395.10">
    <property type="entry name" value="Adenoviral Proteinase, Chain A"/>
    <property type="match status" value="1"/>
</dbReference>
<dbReference type="PANTHER" id="PTHR12606">
    <property type="entry name" value="SENTRIN/SUMO-SPECIFIC PROTEASE"/>
    <property type="match status" value="1"/>
</dbReference>
<dbReference type="Pfam" id="PF02902">
    <property type="entry name" value="Peptidase_C48"/>
    <property type="match status" value="2"/>
</dbReference>
<organism evidence="7 8">
    <name type="scientific">Leishmania tarentolae</name>
    <name type="common">Sauroleishmania tarentolae</name>
    <dbReference type="NCBI Taxonomy" id="5689"/>
    <lineage>
        <taxon>Eukaryota</taxon>
        <taxon>Discoba</taxon>
        <taxon>Euglenozoa</taxon>
        <taxon>Kinetoplastea</taxon>
        <taxon>Metakinetoplastina</taxon>
        <taxon>Trypanosomatida</taxon>
        <taxon>Trypanosomatidae</taxon>
        <taxon>Leishmaniinae</taxon>
        <taxon>Leishmania</taxon>
        <taxon>lizard Leishmania</taxon>
    </lineage>
</organism>
<dbReference type="EMBL" id="BLBS01000035">
    <property type="protein sequence ID" value="GET89570.1"/>
    <property type="molecule type" value="Genomic_DNA"/>
</dbReference>
<dbReference type="GO" id="GO:0005634">
    <property type="term" value="C:nucleus"/>
    <property type="evidence" value="ECO:0007669"/>
    <property type="project" value="TreeGrafter"/>
</dbReference>
<feature type="compositionally biased region" description="Basic and acidic residues" evidence="5">
    <location>
        <begin position="803"/>
        <end position="814"/>
    </location>
</feature>
<feature type="region of interest" description="Disordered" evidence="5">
    <location>
        <begin position="353"/>
        <end position="379"/>
    </location>
</feature>
<feature type="region of interest" description="Disordered" evidence="5">
    <location>
        <begin position="118"/>
        <end position="159"/>
    </location>
</feature>
<comment type="caution">
    <text evidence="7">The sequence shown here is derived from an EMBL/GenBank/DDBJ whole genome shotgun (WGS) entry which is preliminary data.</text>
</comment>
<dbReference type="OrthoDB" id="1939479at2759"/>
<dbReference type="PANTHER" id="PTHR12606:SF1">
    <property type="entry name" value="UBIQUITIN-LIKE-SPECIFIC PROTEASE 1A"/>
    <property type="match status" value="1"/>
</dbReference>
<accession>A0A640KIN7</accession>
<reference evidence="7" key="1">
    <citation type="submission" date="2019-11" db="EMBL/GenBank/DDBJ databases">
        <title>Leishmania tarentolae CDS.</title>
        <authorList>
            <person name="Goto Y."/>
            <person name="Yamagishi J."/>
        </authorList>
    </citation>
    <scope>NUCLEOTIDE SEQUENCE [LARGE SCALE GENOMIC DNA]</scope>
    <source>
        <strain evidence="7">Parrot Tar II</strain>
    </source>
</reference>
<evidence type="ECO:0000256" key="3">
    <source>
        <dbReference type="ARBA" id="ARBA00022801"/>
    </source>
</evidence>
<feature type="region of interest" description="Disordered" evidence="5">
    <location>
        <begin position="422"/>
        <end position="464"/>
    </location>
</feature>
<dbReference type="InterPro" id="IPR003653">
    <property type="entry name" value="Peptidase_C48_C"/>
</dbReference>
<evidence type="ECO:0000259" key="6">
    <source>
        <dbReference type="PROSITE" id="PS50600"/>
    </source>
</evidence>
<evidence type="ECO:0000313" key="8">
    <source>
        <dbReference type="Proteomes" id="UP000419144"/>
    </source>
</evidence>
<protein>
    <submittedName>
        <fullName evidence="7">Sumo1/Ulp2, putative</fullName>
    </submittedName>
</protein>
<dbReference type="InterPro" id="IPR038765">
    <property type="entry name" value="Papain-like_cys_pep_sf"/>
</dbReference>
<dbReference type="GO" id="GO:0006508">
    <property type="term" value="P:proteolysis"/>
    <property type="evidence" value="ECO:0007669"/>
    <property type="project" value="UniProtKB-KW"/>
</dbReference>
<feature type="region of interest" description="Disordered" evidence="5">
    <location>
        <begin position="1"/>
        <end position="48"/>
    </location>
</feature>
<dbReference type="GO" id="GO:0016929">
    <property type="term" value="F:deSUMOylase activity"/>
    <property type="evidence" value="ECO:0007669"/>
    <property type="project" value="TreeGrafter"/>
</dbReference>
<evidence type="ECO:0000256" key="5">
    <source>
        <dbReference type="SAM" id="MobiDB-lite"/>
    </source>
</evidence>
<feature type="compositionally biased region" description="Low complexity" evidence="5">
    <location>
        <begin position="134"/>
        <end position="153"/>
    </location>
</feature>
<dbReference type="Gene3D" id="1.10.418.20">
    <property type="match status" value="1"/>
</dbReference>
<feature type="region of interest" description="Disordered" evidence="5">
    <location>
        <begin position="798"/>
        <end position="818"/>
    </location>
</feature>
<dbReference type="Proteomes" id="UP000419144">
    <property type="component" value="Unassembled WGS sequence"/>
</dbReference>
<name>A0A640KIN7_LEITA</name>
<feature type="compositionally biased region" description="Polar residues" evidence="5">
    <location>
        <begin position="118"/>
        <end position="129"/>
    </location>
</feature>
<evidence type="ECO:0000256" key="4">
    <source>
        <dbReference type="ARBA" id="ARBA00022807"/>
    </source>
</evidence>
<proteinExistence type="inferred from homology"/>
<keyword evidence="2" id="KW-0645">Protease</keyword>
<evidence type="ECO:0000256" key="2">
    <source>
        <dbReference type="ARBA" id="ARBA00022670"/>
    </source>
</evidence>
<dbReference type="VEuPathDB" id="TriTrypDB:LtaPh_2622100"/>
<feature type="compositionally biased region" description="Basic and acidic residues" evidence="5">
    <location>
        <begin position="438"/>
        <end position="448"/>
    </location>
</feature>
<dbReference type="PROSITE" id="PS50600">
    <property type="entry name" value="ULP_PROTEASE"/>
    <property type="match status" value="1"/>
</dbReference>
<feature type="domain" description="Ubiquitin-like protease family profile" evidence="6">
    <location>
        <begin position="975"/>
        <end position="1317"/>
    </location>
</feature>